<dbReference type="BioCyc" id="BFRA272559:G1GHZ-2733-MONOMER"/>
<accession>A0A380Z1Q7</accession>
<keyword evidence="2" id="KW-1185">Reference proteome</keyword>
<dbReference type="RefSeq" id="WP_010993071.1">
    <property type="nucleotide sequence ID" value="NC_003228.3"/>
</dbReference>
<sequence>MSKHICFFIGSISNGAGTERITISLANLFVKRGYRVSVVSLCQSDPPFFSVHREINTYCIFTKPCAFTLYFFQIVRRLYLYLKKERVDILINVDVILAIFSIPLKLFLSSIKIISWEHFNYKSNLGISRRDWGRKLSQKYANAIVTLTKQDRSFYLEKRYNRAIVYAIPNFLDSFPSRYANMNSKLVLAVGRYTYQKGFDILIEIWNEVKTYPIAKDWKLRIVGNGEDREKLIAQAKSLDLLSSIEFCTAQKDISNYYITSSIYVMTSRYEGLPMVLLEALSYGLPIVSYDCLTGPREIVSDNINGYIIPVDQKDFFIKKLIRLFESKDDRLDMQKKAIELSYQYSIDGAFNLWQELFSTLLNSK</sequence>
<evidence type="ECO:0000313" key="2">
    <source>
        <dbReference type="Proteomes" id="UP000006731"/>
    </source>
</evidence>
<dbReference type="PANTHER" id="PTHR12526:SF630">
    <property type="entry name" value="GLYCOSYLTRANSFERASE"/>
    <property type="match status" value="1"/>
</dbReference>
<reference evidence="1 2" key="1">
    <citation type="journal article" date="2005" name="Science">
        <title>Extensive DNA inversions in the B. fragilis genome control variable gene expression.</title>
        <authorList>
            <person name="Cerdeno-Tarraga A.M."/>
            <person name="Patrick S."/>
            <person name="Crosmann L."/>
            <person name="Blakely G."/>
            <person name="Abratt V."/>
            <person name="Lennard N."/>
            <person name="Duerden B."/>
            <person name="Poxton I."/>
            <person name="Harris B."/>
            <person name="Quail M.A."/>
            <person name="Barron A."/>
            <person name="Clarck L."/>
            <person name="Corton C."/>
            <person name="Doggett J."/>
            <person name="Holden M.T.G."/>
            <person name="Larke N."/>
            <person name="Line A."/>
            <person name="Lord A."/>
            <person name="Norbertczak H."/>
            <person name="Ormond D."/>
            <person name="Price C."/>
            <person name="Rabbinowitsch E."/>
            <person name="Woodward J."/>
            <person name="Barrel B.G."/>
            <person name="Parkhill J."/>
        </authorList>
    </citation>
    <scope>NUCLEOTIDE SEQUENCE [LARGE SCALE GENOMIC DNA]</scope>
    <source>
        <strain evidence="2">ATCC 25285 / DSM 2151 / CCUG 4856 / JCM 11019 / LMG 10263 / NCTC 9343 / Onslow / VPI 2553 / EN-2</strain>
    </source>
</reference>
<dbReference type="Proteomes" id="UP000006731">
    <property type="component" value="Chromosome"/>
</dbReference>
<dbReference type="HOGENOM" id="CLU_009583_0_0_10"/>
<protein>
    <submittedName>
        <fullName evidence="1">LPS biosynthesis related glycosyltransferase</fullName>
    </submittedName>
</protein>
<dbReference type="Gene3D" id="3.40.50.2000">
    <property type="entry name" value="Glycogen Phosphorylase B"/>
    <property type="match status" value="2"/>
</dbReference>
<dbReference type="InterPro" id="IPR001296">
    <property type="entry name" value="Glyco_trans_1"/>
</dbReference>
<dbReference type="GeneID" id="60367612"/>
<proteinExistence type="predicted"/>
<dbReference type="EMBL" id="CR626927">
    <property type="protein sequence ID" value="CAH08295.1"/>
    <property type="molecule type" value="Genomic_DNA"/>
</dbReference>
<dbReference type="KEGG" id="bfs:BF9343_2514"/>
<dbReference type="PaxDb" id="272559-BF9343_2514"/>
<evidence type="ECO:0000313" key="1">
    <source>
        <dbReference type="EMBL" id="CAH08295.1"/>
    </source>
</evidence>
<name>Q5LC71_BACFN</name>
<dbReference type="Pfam" id="PF00534">
    <property type="entry name" value="Glycos_transf_1"/>
    <property type="match status" value="1"/>
</dbReference>
<dbReference type="eggNOG" id="COG0438">
    <property type="taxonomic scope" value="Bacteria"/>
</dbReference>
<dbReference type="AlphaFoldDB" id="Q5LC71"/>
<dbReference type="PANTHER" id="PTHR12526">
    <property type="entry name" value="GLYCOSYLTRANSFERASE"/>
    <property type="match status" value="1"/>
</dbReference>
<dbReference type="GO" id="GO:0016757">
    <property type="term" value="F:glycosyltransferase activity"/>
    <property type="evidence" value="ECO:0007669"/>
    <property type="project" value="InterPro"/>
</dbReference>
<dbReference type="SMR" id="Q5LC71"/>
<dbReference type="SUPFAM" id="SSF53756">
    <property type="entry name" value="UDP-Glycosyltransferase/glycogen phosphorylase"/>
    <property type="match status" value="1"/>
</dbReference>
<accession>Q5LC71</accession>
<dbReference type="InterPro" id="IPR028098">
    <property type="entry name" value="Glyco_trans_4-like_N"/>
</dbReference>
<dbReference type="CDD" id="cd03820">
    <property type="entry name" value="GT4_AmsD-like"/>
    <property type="match status" value="1"/>
</dbReference>
<gene>
    <name evidence="1" type="ORF">BF9343_2514</name>
</gene>
<dbReference type="CAZy" id="GT4">
    <property type="family name" value="Glycosyltransferase Family 4"/>
</dbReference>
<dbReference type="Pfam" id="PF13439">
    <property type="entry name" value="Glyco_transf_4"/>
    <property type="match status" value="1"/>
</dbReference>
<organism evidence="1 2">
    <name type="scientific">Bacteroides fragilis (strain ATCC 25285 / DSM 2151 / CCUG 4856 / JCM 11019 / LMG 10263 / NCTC 9343 / Onslow / VPI 2553 / EN-2)</name>
    <dbReference type="NCBI Taxonomy" id="272559"/>
    <lineage>
        <taxon>Bacteria</taxon>
        <taxon>Pseudomonadati</taxon>
        <taxon>Bacteroidota</taxon>
        <taxon>Bacteroidia</taxon>
        <taxon>Bacteroidales</taxon>
        <taxon>Bacteroidaceae</taxon>
        <taxon>Bacteroides</taxon>
    </lineage>
</organism>